<comment type="subcellular location">
    <subcellularLocation>
        <location evidence="2 10">Membrane</location>
        <topology evidence="2 10">Multi-pass membrane protein</topology>
    </subcellularLocation>
</comment>
<feature type="transmembrane region" description="Helical" evidence="10">
    <location>
        <begin position="99"/>
        <end position="123"/>
    </location>
</feature>
<comment type="caution">
    <text evidence="10">Lacks conserved residue(s) required for the propagation of feature annotation.</text>
</comment>
<gene>
    <name evidence="12" type="ORF">TTHERM_001031039</name>
</gene>
<keyword evidence="8 10" id="KW-1133">Transmembrane helix</keyword>
<keyword evidence="4 10" id="KW-0645">Protease</keyword>
<evidence type="ECO:0000256" key="10">
    <source>
        <dbReference type="RuleBase" id="RU362115"/>
    </source>
</evidence>
<dbReference type="AlphaFoldDB" id="W7XJ99"/>
<feature type="domain" description="Peptidase S54 rhomboid" evidence="11">
    <location>
        <begin position="93"/>
        <end position="232"/>
    </location>
</feature>
<dbReference type="GO" id="GO:0006508">
    <property type="term" value="P:proteolysis"/>
    <property type="evidence" value="ECO:0007669"/>
    <property type="project" value="UniProtKB-KW"/>
</dbReference>
<protein>
    <recommendedName>
        <fullName evidence="10">Rhomboid-like protease</fullName>
        <ecNumber evidence="10">3.4.21.105</ecNumber>
    </recommendedName>
</protein>
<dbReference type="InterPro" id="IPR022764">
    <property type="entry name" value="Peptidase_S54_rhomboid_dom"/>
</dbReference>
<evidence type="ECO:0000256" key="9">
    <source>
        <dbReference type="ARBA" id="ARBA00023136"/>
    </source>
</evidence>
<dbReference type="KEGG" id="tet:TTHERM_001031039"/>
<evidence type="ECO:0000313" key="12">
    <source>
        <dbReference type="EMBL" id="EWS75331.1"/>
    </source>
</evidence>
<dbReference type="GO" id="GO:0016020">
    <property type="term" value="C:membrane"/>
    <property type="evidence" value="ECO:0007669"/>
    <property type="project" value="UniProtKB-SubCell"/>
</dbReference>
<dbReference type="PANTHER" id="PTHR22936">
    <property type="entry name" value="RHOMBOID-RELATED"/>
    <property type="match status" value="1"/>
</dbReference>
<comment type="catalytic activity">
    <reaction evidence="1 10">
        <text>Cleaves type-1 transmembrane domains using a catalytic dyad composed of serine and histidine that are contributed by different transmembrane domains.</text>
        <dbReference type="EC" id="3.4.21.105"/>
    </reaction>
</comment>
<proteinExistence type="inferred from homology"/>
<keyword evidence="9 10" id="KW-0472">Membrane</keyword>
<dbReference type="EC" id="3.4.21.105" evidence="10"/>
<comment type="function">
    <text evidence="10">Serine protease involved in intramembrane proteolysis.</text>
</comment>
<dbReference type="Pfam" id="PF01694">
    <property type="entry name" value="Rhomboid"/>
    <property type="match status" value="1"/>
</dbReference>
<evidence type="ECO:0000256" key="6">
    <source>
        <dbReference type="ARBA" id="ARBA00022801"/>
    </source>
</evidence>
<dbReference type="Proteomes" id="UP000009168">
    <property type="component" value="Unassembled WGS sequence"/>
</dbReference>
<dbReference type="EMBL" id="GG662762">
    <property type="protein sequence ID" value="EWS75331.1"/>
    <property type="molecule type" value="Genomic_DNA"/>
</dbReference>
<dbReference type="Gene3D" id="1.20.1540.10">
    <property type="entry name" value="Rhomboid-like"/>
    <property type="match status" value="1"/>
</dbReference>
<reference evidence="13" key="1">
    <citation type="journal article" date="2006" name="PLoS Biol.">
        <title>Macronuclear genome sequence of the ciliate Tetrahymena thermophila, a model eukaryote.</title>
        <authorList>
            <person name="Eisen J.A."/>
            <person name="Coyne R.S."/>
            <person name="Wu M."/>
            <person name="Wu D."/>
            <person name="Thiagarajan M."/>
            <person name="Wortman J.R."/>
            <person name="Badger J.H."/>
            <person name="Ren Q."/>
            <person name="Amedeo P."/>
            <person name="Jones K.M."/>
            <person name="Tallon L.J."/>
            <person name="Delcher A.L."/>
            <person name="Salzberg S.L."/>
            <person name="Silva J.C."/>
            <person name="Haas B.J."/>
            <person name="Majoros W.H."/>
            <person name="Farzad M."/>
            <person name="Carlton J.M."/>
            <person name="Smith R.K. Jr."/>
            <person name="Garg J."/>
            <person name="Pearlman R.E."/>
            <person name="Karrer K.M."/>
            <person name="Sun L."/>
            <person name="Manning G."/>
            <person name="Elde N.C."/>
            <person name="Turkewitz A.P."/>
            <person name="Asai D.J."/>
            <person name="Wilkes D.E."/>
            <person name="Wang Y."/>
            <person name="Cai H."/>
            <person name="Collins K."/>
            <person name="Stewart B.A."/>
            <person name="Lee S.R."/>
            <person name="Wilamowska K."/>
            <person name="Weinberg Z."/>
            <person name="Ruzzo W.L."/>
            <person name="Wloga D."/>
            <person name="Gaertig J."/>
            <person name="Frankel J."/>
            <person name="Tsao C.-C."/>
            <person name="Gorovsky M.A."/>
            <person name="Keeling P.J."/>
            <person name="Waller R.F."/>
            <person name="Patron N.J."/>
            <person name="Cherry J.M."/>
            <person name="Stover N.A."/>
            <person name="Krieger C.J."/>
            <person name="del Toro C."/>
            <person name="Ryder H.F."/>
            <person name="Williamson S.C."/>
            <person name="Barbeau R.A."/>
            <person name="Hamilton E.P."/>
            <person name="Orias E."/>
        </authorList>
    </citation>
    <scope>NUCLEOTIDE SEQUENCE [LARGE SCALE GENOMIC DNA]</scope>
    <source>
        <strain evidence="13">SB210</strain>
    </source>
</reference>
<evidence type="ECO:0000256" key="2">
    <source>
        <dbReference type="ARBA" id="ARBA00004141"/>
    </source>
</evidence>
<dbReference type="InterPro" id="IPR002610">
    <property type="entry name" value="Peptidase_S54_rhomboid-like"/>
</dbReference>
<accession>W7XJ99</accession>
<dbReference type="RefSeq" id="XP_012652120.1">
    <property type="nucleotide sequence ID" value="XM_012796666.1"/>
</dbReference>
<feature type="transmembrane region" description="Helical" evidence="10">
    <location>
        <begin position="253"/>
        <end position="273"/>
    </location>
</feature>
<keyword evidence="13" id="KW-1185">Reference proteome</keyword>
<evidence type="ECO:0000256" key="5">
    <source>
        <dbReference type="ARBA" id="ARBA00022692"/>
    </source>
</evidence>
<dbReference type="GO" id="GO:0004252">
    <property type="term" value="F:serine-type endopeptidase activity"/>
    <property type="evidence" value="ECO:0007669"/>
    <property type="project" value="InterPro"/>
</dbReference>
<evidence type="ECO:0000256" key="8">
    <source>
        <dbReference type="ARBA" id="ARBA00022989"/>
    </source>
</evidence>
<feature type="transmembrane region" description="Helical" evidence="10">
    <location>
        <begin position="42"/>
        <end position="60"/>
    </location>
</feature>
<evidence type="ECO:0000256" key="1">
    <source>
        <dbReference type="ARBA" id="ARBA00000156"/>
    </source>
</evidence>
<dbReference type="InterPro" id="IPR035952">
    <property type="entry name" value="Rhomboid-like_sf"/>
</dbReference>
<feature type="transmembrane region" description="Helical" evidence="10">
    <location>
        <begin position="135"/>
        <end position="153"/>
    </location>
</feature>
<evidence type="ECO:0000259" key="11">
    <source>
        <dbReference type="Pfam" id="PF01694"/>
    </source>
</evidence>
<comment type="similarity">
    <text evidence="3 10">Belongs to the peptidase S54 family.</text>
</comment>
<dbReference type="GeneID" id="24441475"/>
<feature type="transmembrane region" description="Helical" evidence="10">
    <location>
        <begin position="198"/>
        <end position="215"/>
    </location>
</feature>
<evidence type="ECO:0000313" key="13">
    <source>
        <dbReference type="Proteomes" id="UP000009168"/>
    </source>
</evidence>
<feature type="transmembrane region" description="Helical" evidence="10">
    <location>
        <begin position="159"/>
        <end position="177"/>
    </location>
</feature>
<evidence type="ECO:0000256" key="3">
    <source>
        <dbReference type="ARBA" id="ARBA00009045"/>
    </source>
</evidence>
<evidence type="ECO:0000256" key="7">
    <source>
        <dbReference type="ARBA" id="ARBA00022825"/>
    </source>
</evidence>
<dbReference type="SUPFAM" id="SSF144091">
    <property type="entry name" value="Rhomboid-like"/>
    <property type="match status" value="1"/>
</dbReference>
<dbReference type="PANTHER" id="PTHR22936:SF69">
    <property type="entry name" value="RHOMBOID-LIKE PROTEIN"/>
    <property type="match status" value="1"/>
</dbReference>
<dbReference type="OrthoDB" id="2146116at2759"/>
<keyword evidence="5 10" id="KW-0812">Transmembrane</keyword>
<sequence length="278" mass="32608">MSQKPVEELIKQNLAKQGFIKDPMEENFLDMIQIYLFPNYKLLSFTNLIALIDTIFYISTLCYDDTDEKLGLLSPSHESLYTFGHIYPPKMKKGQYYRFIIPIFLYSNLIHYLFSMFAKIYLLQLIEHFQGFFKTLFIYLMVTTYGVVFNSLFPGAYGVGGSFFIGLILICFVQESSQNRMMSKYNQFCFISGQSSQVKNSIIIFITLLSIYVMNQVFPNIPMFGHCGSYFMSQILSNVFTNQKRDKNKCKQILWFMISILVYLATFYIFFFLKNNSE</sequence>
<keyword evidence="7 10" id="KW-0720">Serine protease</keyword>
<keyword evidence="6 10" id="KW-0378">Hydrolase</keyword>
<dbReference type="InParanoid" id="W7XJ99"/>
<organism evidence="12 13">
    <name type="scientific">Tetrahymena thermophila (strain SB210)</name>
    <dbReference type="NCBI Taxonomy" id="312017"/>
    <lineage>
        <taxon>Eukaryota</taxon>
        <taxon>Sar</taxon>
        <taxon>Alveolata</taxon>
        <taxon>Ciliophora</taxon>
        <taxon>Intramacronucleata</taxon>
        <taxon>Oligohymenophorea</taxon>
        <taxon>Hymenostomatida</taxon>
        <taxon>Tetrahymenina</taxon>
        <taxon>Tetrahymenidae</taxon>
        <taxon>Tetrahymena</taxon>
    </lineage>
</organism>
<name>W7XJ99_TETTS</name>
<evidence type="ECO:0000256" key="4">
    <source>
        <dbReference type="ARBA" id="ARBA00022670"/>
    </source>
</evidence>